<dbReference type="SMART" id="SM00710">
    <property type="entry name" value="PbH1"/>
    <property type="match status" value="6"/>
</dbReference>
<dbReference type="GO" id="GO:0004650">
    <property type="term" value="F:polygalacturonase activity"/>
    <property type="evidence" value="ECO:0007669"/>
    <property type="project" value="InterPro"/>
</dbReference>
<evidence type="ECO:0000256" key="3">
    <source>
        <dbReference type="ARBA" id="ARBA00023295"/>
    </source>
</evidence>
<dbReference type="EMBL" id="BMFG01000004">
    <property type="protein sequence ID" value="GGD23701.1"/>
    <property type="molecule type" value="Genomic_DNA"/>
</dbReference>
<dbReference type="InterPro" id="IPR012334">
    <property type="entry name" value="Pectin_lyas_fold"/>
</dbReference>
<comment type="similarity">
    <text evidence="1 4">Belongs to the glycosyl hydrolase 28 family.</text>
</comment>
<dbReference type="Gene3D" id="2.160.20.10">
    <property type="entry name" value="Single-stranded right-handed beta-helix, Pectin lyase-like"/>
    <property type="match status" value="1"/>
</dbReference>
<dbReference type="InterPro" id="IPR006626">
    <property type="entry name" value="PbH1"/>
</dbReference>
<keyword evidence="7" id="KW-1185">Reference proteome</keyword>
<dbReference type="PROSITE" id="PS00502">
    <property type="entry name" value="POLYGALACTURONASE"/>
    <property type="match status" value="1"/>
</dbReference>
<dbReference type="RefSeq" id="WP_188361677.1">
    <property type="nucleotide sequence ID" value="NZ_BMFG01000004.1"/>
</dbReference>
<dbReference type="InterPro" id="IPR011050">
    <property type="entry name" value="Pectin_lyase_fold/virulence"/>
</dbReference>
<comment type="caution">
    <text evidence="6">The sequence shown here is derived from an EMBL/GenBank/DDBJ whole genome shotgun (WGS) entry which is preliminary data.</text>
</comment>
<reference evidence="6" key="2">
    <citation type="submission" date="2020-09" db="EMBL/GenBank/DDBJ databases">
        <authorList>
            <person name="Sun Q."/>
            <person name="Zhou Y."/>
        </authorList>
    </citation>
    <scope>NUCLEOTIDE SEQUENCE</scope>
    <source>
        <strain evidence="6">CGMCC 1.12506</strain>
    </source>
</reference>
<evidence type="ECO:0000256" key="4">
    <source>
        <dbReference type="RuleBase" id="RU361169"/>
    </source>
</evidence>
<evidence type="ECO:0000256" key="2">
    <source>
        <dbReference type="ARBA" id="ARBA00022801"/>
    </source>
</evidence>
<dbReference type="SUPFAM" id="SSF51126">
    <property type="entry name" value="Pectin lyase-like"/>
    <property type="match status" value="1"/>
</dbReference>
<dbReference type="PROSITE" id="PS51257">
    <property type="entry name" value="PROKAR_LIPOPROTEIN"/>
    <property type="match status" value="1"/>
</dbReference>
<name>A0A916XZT5_9FLAO</name>
<keyword evidence="2 4" id="KW-0378">Hydrolase</keyword>
<dbReference type="InterPro" id="IPR000743">
    <property type="entry name" value="Glyco_hydro_28"/>
</dbReference>
<sequence length="485" mass="54081">MNFTNKRKPFILLFSACILLTLLFSCNANKTINTSKEVDPWLQLEQILKTIKEPTFKNADYSILAYGAVADGKTNCTEAFKKAIKACTENGGGRVIVPVGKFFTGPIHLDNNVNLHLEEGAEILFSTNPNDFYPLVHTSFEGMELMNYSPLIYAKNKKNIAITGKGILNGQADKTNWWPWKGKTSEDYGYVQGQPSQLDSLNLPALMKMANDNVPVEKRVFGNGHYLRSNFIEPFECQNVLIKDVKIINAPFWIIHPIKCNNVIVDGVNIDSHGPNNDGCDPEYSKNVLIQNCTFNTGDDCIAIKAGRDNEGRRVGIMSENIVVRNCKMIDGHGGVVIGSEMSAGVKNVFVENCFMDSPQLDRAIRLKTNTKRGGVVDGLYVRNIQVGKVKEAVLHITMNYSVYAGQRDGDFIPKIKNIVLENITVKDGGKYAIFADGIESSPIENITFKNVKIENVKKNFMLKHVTNLKLIDTYINNQKIEQAD</sequence>
<accession>A0A916XZT5</accession>
<dbReference type="AlphaFoldDB" id="A0A916XZT5"/>
<evidence type="ECO:0000313" key="6">
    <source>
        <dbReference type="EMBL" id="GGD23701.1"/>
    </source>
</evidence>
<protein>
    <submittedName>
        <fullName evidence="6">Glycoside hydrolase</fullName>
    </submittedName>
</protein>
<evidence type="ECO:0000256" key="1">
    <source>
        <dbReference type="ARBA" id="ARBA00008834"/>
    </source>
</evidence>
<organism evidence="6 7">
    <name type="scientific">Flavobacterium orientale</name>
    <dbReference type="NCBI Taxonomy" id="1756020"/>
    <lineage>
        <taxon>Bacteria</taxon>
        <taxon>Pseudomonadati</taxon>
        <taxon>Bacteroidota</taxon>
        <taxon>Flavobacteriia</taxon>
        <taxon>Flavobacteriales</taxon>
        <taxon>Flavobacteriaceae</taxon>
        <taxon>Flavobacterium</taxon>
    </lineage>
</organism>
<feature type="signal peptide" evidence="5">
    <location>
        <begin position="1"/>
        <end position="30"/>
    </location>
</feature>
<dbReference type="PANTHER" id="PTHR31339:SF9">
    <property type="entry name" value="PLASMIN AND FIBRONECTIN-BINDING PROTEIN A"/>
    <property type="match status" value="1"/>
</dbReference>
<keyword evidence="3 4" id="KW-0326">Glycosidase</keyword>
<proteinExistence type="inferred from homology"/>
<gene>
    <name evidence="6" type="ORF">GCM10011343_12350</name>
</gene>
<dbReference type="GO" id="GO:0005975">
    <property type="term" value="P:carbohydrate metabolic process"/>
    <property type="evidence" value="ECO:0007669"/>
    <property type="project" value="InterPro"/>
</dbReference>
<dbReference type="Proteomes" id="UP000625735">
    <property type="component" value="Unassembled WGS sequence"/>
</dbReference>
<evidence type="ECO:0000256" key="5">
    <source>
        <dbReference type="SAM" id="SignalP"/>
    </source>
</evidence>
<dbReference type="InterPro" id="IPR051801">
    <property type="entry name" value="GH28_Enzymes"/>
</dbReference>
<feature type="chain" id="PRO_5036789339" evidence="5">
    <location>
        <begin position="31"/>
        <end position="485"/>
    </location>
</feature>
<evidence type="ECO:0000313" key="7">
    <source>
        <dbReference type="Proteomes" id="UP000625735"/>
    </source>
</evidence>
<keyword evidence="5" id="KW-0732">Signal</keyword>
<reference evidence="6" key="1">
    <citation type="journal article" date="2014" name="Int. J. Syst. Evol. Microbiol.">
        <title>Complete genome sequence of Corynebacterium casei LMG S-19264T (=DSM 44701T), isolated from a smear-ripened cheese.</title>
        <authorList>
            <consortium name="US DOE Joint Genome Institute (JGI-PGF)"/>
            <person name="Walter F."/>
            <person name="Albersmeier A."/>
            <person name="Kalinowski J."/>
            <person name="Ruckert C."/>
        </authorList>
    </citation>
    <scope>NUCLEOTIDE SEQUENCE</scope>
    <source>
        <strain evidence="6">CGMCC 1.12506</strain>
    </source>
</reference>
<dbReference type="PANTHER" id="PTHR31339">
    <property type="entry name" value="PECTIN LYASE-RELATED"/>
    <property type="match status" value="1"/>
</dbReference>
<dbReference type="Pfam" id="PF00295">
    <property type="entry name" value="Glyco_hydro_28"/>
    <property type="match status" value="1"/>
</dbReference>